<accession>A0A2S5TAP2</accession>
<dbReference type="InterPro" id="IPR003779">
    <property type="entry name" value="CMD-like"/>
</dbReference>
<gene>
    <name evidence="2" type="ORF">C3942_20250</name>
</gene>
<dbReference type="Gene3D" id="1.20.1290.10">
    <property type="entry name" value="AhpD-like"/>
    <property type="match status" value="1"/>
</dbReference>
<proteinExistence type="predicted"/>
<reference evidence="2 3" key="1">
    <citation type="submission" date="2018-02" db="EMBL/GenBank/DDBJ databases">
        <title>Genome sequencing of Solimonas sp. HR-BB.</title>
        <authorList>
            <person name="Lee Y."/>
            <person name="Jeon C.O."/>
        </authorList>
    </citation>
    <scope>NUCLEOTIDE SEQUENCE [LARGE SCALE GENOMIC DNA]</scope>
    <source>
        <strain evidence="2 3">HR-BB</strain>
    </source>
</reference>
<dbReference type="AlphaFoldDB" id="A0A2S5TAP2"/>
<dbReference type="SUPFAM" id="SSF69118">
    <property type="entry name" value="AhpD-like"/>
    <property type="match status" value="1"/>
</dbReference>
<dbReference type="PANTHER" id="PTHR34846:SF5">
    <property type="entry name" value="CARBOXYMUCONOLACTONE DECARBOXYLASE-LIKE DOMAIN-CONTAINING PROTEIN"/>
    <property type="match status" value="1"/>
</dbReference>
<keyword evidence="3" id="KW-1185">Reference proteome</keyword>
<protein>
    <submittedName>
        <fullName evidence="2">Carboxymuconolactone decarboxylase family protein</fullName>
    </submittedName>
</protein>
<dbReference type="GO" id="GO:0051920">
    <property type="term" value="F:peroxiredoxin activity"/>
    <property type="evidence" value="ECO:0007669"/>
    <property type="project" value="InterPro"/>
</dbReference>
<comment type="caution">
    <text evidence="2">The sequence shown here is derived from an EMBL/GenBank/DDBJ whole genome shotgun (WGS) entry which is preliminary data.</text>
</comment>
<organism evidence="2 3">
    <name type="scientific">Solimonas fluminis</name>
    <dbReference type="NCBI Taxonomy" id="2086571"/>
    <lineage>
        <taxon>Bacteria</taxon>
        <taxon>Pseudomonadati</taxon>
        <taxon>Pseudomonadota</taxon>
        <taxon>Gammaproteobacteria</taxon>
        <taxon>Nevskiales</taxon>
        <taxon>Nevskiaceae</taxon>
        <taxon>Solimonas</taxon>
    </lineage>
</organism>
<feature type="domain" description="Carboxymuconolactone decarboxylase-like" evidence="1">
    <location>
        <begin position="59"/>
        <end position="139"/>
    </location>
</feature>
<dbReference type="OrthoDB" id="4704294at2"/>
<dbReference type="RefSeq" id="WP_104232188.1">
    <property type="nucleotide sequence ID" value="NZ_PSNW01000016.1"/>
</dbReference>
<sequence>MKPIPERVAPLLPPDWDEAAKQAVDAFPAVRDFLIAAWKRGSDQRGMNGVGAMLRHAAATQAFLGFNNYVATASTLSRRIRELLILRISWLRRAEYEFTQHVILGLRAGLTEAEVERIPSGPEAAGWDPVDADLVRAVDELHADACIGDATWARLSRHFSQEQMIDIVYAVGCYEINAMLFKSLGVQYEAGTAPMNPELRARMFAENKA</sequence>
<dbReference type="Proteomes" id="UP000238220">
    <property type="component" value="Unassembled WGS sequence"/>
</dbReference>
<dbReference type="InterPro" id="IPR029032">
    <property type="entry name" value="AhpD-like"/>
</dbReference>
<evidence type="ECO:0000313" key="3">
    <source>
        <dbReference type="Proteomes" id="UP000238220"/>
    </source>
</evidence>
<dbReference type="EMBL" id="PSNW01000016">
    <property type="protein sequence ID" value="PPE72032.1"/>
    <property type="molecule type" value="Genomic_DNA"/>
</dbReference>
<evidence type="ECO:0000259" key="1">
    <source>
        <dbReference type="Pfam" id="PF02627"/>
    </source>
</evidence>
<evidence type="ECO:0000313" key="2">
    <source>
        <dbReference type="EMBL" id="PPE72032.1"/>
    </source>
</evidence>
<dbReference type="PANTHER" id="PTHR34846">
    <property type="entry name" value="4-CARBOXYMUCONOLACTONE DECARBOXYLASE FAMILY PROTEIN (AFU_ORTHOLOGUE AFUA_6G11590)"/>
    <property type="match status" value="1"/>
</dbReference>
<dbReference type="Pfam" id="PF02627">
    <property type="entry name" value="CMD"/>
    <property type="match status" value="1"/>
</dbReference>
<name>A0A2S5TAP2_9GAMM</name>